<dbReference type="EMBL" id="CM017610">
    <property type="protein sequence ID" value="TYI42690.1"/>
    <property type="molecule type" value="Genomic_DNA"/>
</dbReference>
<protein>
    <submittedName>
        <fullName evidence="1">Uncharacterized protein</fullName>
    </submittedName>
</protein>
<dbReference type="AlphaFoldDB" id="A0A5D2RS14"/>
<evidence type="ECO:0000313" key="1">
    <source>
        <dbReference type="EMBL" id="TYI42690.1"/>
    </source>
</evidence>
<proteinExistence type="predicted"/>
<keyword evidence="2" id="KW-1185">Reference proteome</keyword>
<accession>A0A5D2RS14</accession>
<organism evidence="1 2">
    <name type="scientific">Gossypium tomentosum</name>
    <name type="common">Hawaiian cotton</name>
    <name type="synonym">Gossypium sandvicense</name>
    <dbReference type="NCBI Taxonomy" id="34277"/>
    <lineage>
        <taxon>Eukaryota</taxon>
        <taxon>Viridiplantae</taxon>
        <taxon>Streptophyta</taxon>
        <taxon>Embryophyta</taxon>
        <taxon>Tracheophyta</taxon>
        <taxon>Spermatophyta</taxon>
        <taxon>Magnoliopsida</taxon>
        <taxon>eudicotyledons</taxon>
        <taxon>Gunneridae</taxon>
        <taxon>Pentapetalae</taxon>
        <taxon>rosids</taxon>
        <taxon>malvids</taxon>
        <taxon>Malvales</taxon>
        <taxon>Malvaceae</taxon>
        <taxon>Malvoideae</taxon>
        <taxon>Gossypium</taxon>
    </lineage>
</organism>
<evidence type="ECO:0000313" key="2">
    <source>
        <dbReference type="Proteomes" id="UP000322667"/>
    </source>
</evidence>
<dbReference type="Proteomes" id="UP000322667">
    <property type="component" value="Chromosome A01"/>
</dbReference>
<gene>
    <name evidence="1" type="ORF">ES332_A01G116700v1</name>
</gene>
<reference evidence="1 2" key="1">
    <citation type="submission" date="2019-07" db="EMBL/GenBank/DDBJ databases">
        <title>WGS assembly of Gossypium tomentosum.</title>
        <authorList>
            <person name="Chen Z.J."/>
            <person name="Sreedasyam A."/>
            <person name="Ando A."/>
            <person name="Song Q."/>
            <person name="De L."/>
            <person name="Hulse-Kemp A."/>
            <person name="Ding M."/>
            <person name="Ye W."/>
            <person name="Kirkbride R."/>
            <person name="Jenkins J."/>
            <person name="Plott C."/>
            <person name="Lovell J."/>
            <person name="Lin Y.-M."/>
            <person name="Vaughn R."/>
            <person name="Liu B."/>
            <person name="Li W."/>
            <person name="Simpson S."/>
            <person name="Scheffler B."/>
            <person name="Saski C."/>
            <person name="Grover C."/>
            <person name="Hu G."/>
            <person name="Conover J."/>
            <person name="Carlson J."/>
            <person name="Shu S."/>
            <person name="Boston L."/>
            <person name="Williams M."/>
            <person name="Peterson D."/>
            <person name="Mcgee K."/>
            <person name="Jones D."/>
            <person name="Wendel J."/>
            <person name="Stelly D."/>
            <person name="Grimwood J."/>
            <person name="Schmutz J."/>
        </authorList>
    </citation>
    <scope>NUCLEOTIDE SEQUENCE [LARGE SCALE GENOMIC DNA]</scope>
    <source>
        <strain evidence="1">7179.01</strain>
    </source>
</reference>
<name>A0A5D2RS14_GOSTO</name>
<sequence>MMGSISIGTSSTQQDGLSKLYPRLIKACAASFVFRGVYSRDKGITFDNHISKTHFFPKNDCL</sequence>